<comment type="caution">
    <text evidence="3">The sequence shown here is derived from an EMBL/GenBank/DDBJ whole genome shotgun (WGS) entry which is preliminary data.</text>
</comment>
<keyword evidence="1 2" id="KW-0175">Coiled coil</keyword>
<dbReference type="OrthoDB" id="10020070at2759"/>
<protein>
    <submittedName>
        <fullName evidence="3">Putative coiled-coil domain-containing protein</fullName>
    </submittedName>
</protein>
<dbReference type="EMBL" id="MRZV01000295">
    <property type="protein sequence ID" value="PIK53230.1"/>
    <property type="molecule type" value="Genomic_DNA"/>
</dbReference>
<accession>A0A2G8KZ96</accession>
<organism evidence="3 4">
    <name type="scientific">Stichopus japonicus</name>
    <name type="common">Sea cucumber</name>
    <dbReference type="NCBI Taxonomy" id="307972"/>
    <lineage>
        <taxon>Eukaryota</taxon>
        <taxon>Metazoa</taxon>
        <taxon>Echinodermata</taxon>
        <taxon>Eleutherozoa</taxon>
        <taxon>Echinozoa</taxon>
        <taxon>Holothuroidea</taxon>
        <taxon>Aspidochirotacea</taxon>
        <taxon>Aspidochirotida</taxon>
        <taxon>Stichopodidae</taxon>
        <taxon>Apostichopus</taxon>
    </lineage>
</organism>
<evidence type="ECO:0000313" key="4">
    <source>
        <dbReference type="Proteomes" id="UP000230750"/>
    </source>
</evidence>
<evidence type="ECO:0000256" key="1">
    <source>
        <dbReference type="ARBA" id="ARBA00023054"/>
    </source>
</evidence>
<dbReference type="PANTHER" id="PTHR34768">
    <property type="entry name" value="COILED-COIL DOMAIN-CONTAINING PROTEIN 89"/>
    <property type="match status" value="1"/>
</dbReference>
<name>A0A2G8KZ96_STIJA</name>
<proteinExistence type="predicted"/>
<evidence type="ECO:0000313" key="3">
    <source>
        <dbReference type="EMBL" id="PIK53230.1"/>
    </source>
</evidence>
<dbReference type="InterPro" id="IPR043450">
    <property type="entry name" value="CCDC89-like"/>
</dbReference>
<gene>
    <name evidence="3" type="ORF">BSL78_09869</name>
</gene>
<sequence>MPPRSLELALPRPSNFELIMTIIAACNISQSFHAKKYLTSDKCYSCFSTDVDIMQENLEKLKSFSKDDKTEAAMLRSRIDEQSQLICILKRRADDAVLRAGTLERVNRELEKFRENAQEMLDVEMKRSKMLERRFEELAENHEELIRFKDEYKRQNEQLRKENKELREDNSNLFCKALEEKTAQIISLEKQIQSLKEQCREYEQLCRYCSICFAF</sequence>
<keyword evidence="4" id="KW-1185">Reference proteome</keyword>
<dbReference type="Proteomes" id="UP000230750">
    <property type="component" value="Unassembled WGS sequence"/>
</dbReference>
<evidence type="ECO:0000256" key="2">
    <source>
        <dbReference type="SAM" id="Coils"/>
    </source>
</evidence>
<feature type="coiled-coil region" evidence="2">
    <location>
        <begin position="103"/>
        <end position="205"/>
    </location>
</feature>
<reference evidence="3 4" key="1">
    <citation type="journal article" date="2017" name="PLoS Biol.">
        <title>The sea cucumber genome provides insights into morphological evolution and visceral regeneration.</title>
        <authorList>
            <person name="Zhang X."/>
            <person name="Sun L."/>
            <person name="Yuan J."/>
            <person name="Sun Y."/>
            <person name="Gao Y."/>
            <person name="Zhang L."/>
            <person name="Li S."/>
            <person name="Dai H."/>
            <person name="Hamel J.F."/>
            <person name="Liu C."/>
            <person name="Yu Y."/>
            <person name="Liu S."/>
            <person name="Lin W."/>
            <person name="Guo K."/>
            <person name="Jin S."/>
            <person name="Xu P."/>
            <person name="Storey K.B."/>
            <person name="Huan P."/>
            <person name="Zhang T."/>
            <person name="Zhou Y."/>
            <person name="Zhang J."/>
            <person name="Lin C."/>
            <person name="Li X."/>
            <person name="Xing L."/>
            <person name="Huo D."/>
            <person name="Sun M."/>
            <person name="Wang L."/>
            <person name="Mercier A."/>
            <person name="Li F."/>
            <person name="Yang H."/>
            <person name="Xiang J."/>
        </authorList>
    </citation>
    <scope>NUCLEOTIDE SEQUENCE [LARGE SCALE GENOMIC DNA]</scope>
    <source>
        <strain evidence="3">Shaxun</strain>
        <tissue evidence="3">Muscle</tissue>
    </source>
</reference>
<dbReference type="AlphaFoldDB" id="A0A2G8KZ96"/>
<dbReference type="PANTHER" id="PTHR34768:SF2">
    <property type="entry name" value="COILED-COIL DOMAIN CONTAINING 89"/>
    <property type="match status" value="1"/>
</dbReference>